<name>A0A679JCR3_VARPD</name>
<comment type="subcellular location">
    <subcellularLocation>
        <location evidence="1 14">Cell outer membrane</location>
        <topology evidence="1 14">Multi-pass membrane protein</topology>
    </subcellularLocation>
</comment>
<dbReference type="SUPFAM" id="SSF56935">
    <property type="entry name" value="Porins"/>
    <property type="match status" value="1"/>
</dbReference>
<dbReference type="GO" id="GO:0015344">
    <property type="term" value="F:siderophore uptake transmembrane transporter activity"/>
    <property type="evidence" value="ECO:0007669"/>
    <property type="project" value="TreeGrafter"/>
</dbReference>
<evidence type="ECO:0000256" key="10">
    <source>
        <dbReference type="ARBA" id="ARBA00023077"/>
    </source>
</evidence>
<dbReference type="Pfam" id="PF07715">
    <property type="entry name" value="Plug"/>
    <property type="match status" value="1"/>
</dbReference>
<evidence type="ECO:0000256" key="6">
    <source>
        <dbReference type="ARBA" id="ARBA00022692"/>
    </source>
</evidence>
<keyword evidence="7" id="KW-0732">Signal</keyword>
<dbReference type="FunFam" id="2.40.170.20:FF:000005">
    <property type="entry name" value="TonB-dependent siderophore receptor"/>
    <property type="match status" value="1"/>
</dbReference>
<dbReference type="Pfam" id="PF00593">
    <property type="entry name" value="TonB_dep_Rec_b-barrel"/>
    <property type="match status" value="1"/>
</dbReference>
<dbReference type="PANTHER" id="PTHR32552">
    <property type="entry name" value="FERRICHROME IRON RECEPTOR-RELATED"/>
    <property type="match status" value="1"/>
</dbReference>
<dbReference type="Gene3D" id="2.170.130.10">
    <property type="entry name" value="TonB-dependent receptor, plug domain"/>
    <property type="match status" value="1"/>
</dbReference>
<evidence type="ECO:0000256" key="15">
    <source>
        <dbReference type="RuleBase" id="RU003357"/>
    </source>
</evidence>
<accession>A0A679JCR3</accession>
<dbReference type="EMBL" id="LR743507">
    <property type="protein sequence ID" value="CAA2104199.1"/>
    <property type="molecule type" value="Genomic_DNA"/>
</dbReference>
<keyword evidence="8" id="KW-0408">Iron</keyword>
<keyword evidence="11 14" id="KW-0472">Membrane</keyword>
<evidence type="ECO:0000313" key="18">
    <source>
        <dbReference type="EMBL" id="CAA2104199.1"/>
    </source>
</evidence>
<keyword evidence="12 18" id="KW-0675">Receptor</keyword>
<evidence type="ECO:0000256" key="13">
    <source>
        <dbReference type="ARBA" id="ARBA00023237"/>
    </source>
</evidence>
<dbReference type="InterPro" id="IPR012910">
    <property type="entry name" value="Plug_dom"/>
</dbReference>
<keyword evidence="5" id="KW-0410">Iron transport</keyword>
<keyword evidence="9" id="KW-0406">Ion transport</keyword>
<dbReference type="InterPro" id="IPR010105">
    <property type="entry name" value="TonB_sidphr_rcpt"/>
</dbReference>
<dbReference type="InterPro" id="IPR011662">
    <property type="entry name" value="Secretin/TonB_short_N"/>
</dbReference>
<keyword evidence="6 14" id="KW-0812">Transmembrane</keyword>
<dbReference type="FunFam" id="2.170.130.10:FF:000001">
    <property type="entry name" value="Catecholate siderophore TonB-dependent receptor"/>
    <property type="match status" value="1"/>
</dbReference>
<dbReference type="PROSITE" id="PS52016">
    <property type="entry name" value="TONB_DEPENDENT_REC_3"/>
    <property type="match status" value="1"/>
</dbReference>
<dbReference type="GO" id="GO:0038023">
    <property type="term" value="F:signaling receptor activity"/>
    <property type="evidence" value="ECO:0007669"/>
    <property type="project" value="InterPro"/>
</dbReference>
<evidence type="ECO:0000259" key="17">
    <source>
        <dbReference type="SMART" id="SM00965"/>
    </source>
</evidence>
<dbReference type="NCBIfam" id="TIGR01783">
    <property type="entry name" value="TonB-siderophor"/>
    <property type="match status" value="1"/>
</dbReference>
<dbReference type="Gene3D" id="3.55.50.30">
    <property type="match status" value="1"/>
</dbReference>
<protein>
    <submittedName>
        <fullName evidence="18">Ferrichrome-iron receptor</fullName>
    </submittedName>
</protein>
<evidence type="ECO:0000256" key="3">
    <source>
        <dbReference type="ARBA" id="ARBA00022448"/>
    </source>
</evidence>
<evidence type="ECO:0000256" key="7">
    <source>
        <dbReference type="ARBA" id="ARBA00022729"/>
    </source>
</evidence>
<keyword evidence="4 14" id="KW-1134">Transmembrane beta strand</keyword>
<dbReference type="GO" id="GO:0015891">
    <property type="term" value="P:siderophore transport"/>
    <property type="evidence" value="ECO:0007669"/>
    <property type="project" value="InterPro"/>
</dbReference>
<proteinExistence type="inferred from homology"/>
<evidence type="ECO:0000256" key="14">
    <source>
        <dbReference type="PROSITE-ProRule" id="PRU01360"/>
    </source>
</evidence>
<keyword evidence="3 14" id="KW-0813">Transport</keyword>
<dbReference type="Gene3D" id="2.40.170.20">
    <property type="entry name" value="TonB-dependent receptor, beta-barrel domain"/>
    <property type="match status" value="1"/>
</dbReference>
<evidence type="ECO:0000256" key="5">
    <source>
        <dbReference type="ARBA" id="ARBA00022496"/>
    </source>
</evidence>
<feature type="domain" description="Secretin/TonB short N-terminal" evidence="17">
    <location>
        <begin position="92"/>
        <end position="143"/>
    </location>
</feature>
<dbReference type="AlphaFoldDB" id="A0A679JCR3"/>
<gene>
    <name evidence="18" type="primary">fhuA_1</name>
    <name evidence="18" type="ORF">VVAX_02645</name>
</gene>
<dbReference type="InterPro" id="IPR037066">
    <property type="entry name" value="Plug_dom_sf"/>
</dbReference>
<dbReference type="InterPro" id="IPR036942">
    <property type="entry name" value="Beta-barrel_TonB_sf"/>
</dbReference>
<keyword evidence="13 14" id="KW-0998">Cell outer membrane</keyword>
<dbReference type="PANTHER" id="PTHR32552:SF68">
    <property type="entry name" value="FERRICHROME OUTER MEMBRANE TRANSPORTER_PHAGE RECEPTOR"/>
    <property type="match status" value="1"/>
</dbReference>
<evidence type="ECO:0000256" key="9">
    <source>
        <dbReference type="ARBA" id="ARBA00023065"/>
    </source>
</evidence>
<dbReference type="SMART" id="SM00965">
    <property type="entry name" value="STN"/>
    <property type="match status" value="1"/>
</dbReference>
<feature type="region of interest" description="Disordered" evidence="16">
    <location>
        <begin position="169"/>
        <end position="198"/>
    </location>
</feature>
<evidence type="ECO:0000256" key="12">
    <source>
        <dbReference type="ARBA" id="ARBA00023170"/>
    </source>
</evidence>
<dbReference type="InterPro" id="IPR000531">
    <property type="entry name" value="Beta-barrel_TonB"/>
</dbReference>
<evidence type="ECO:0000256" key="16">
    <source>
        <dbReference type="SAM" id="MobiDB-lite"/>
    </source>
</evidence>
<comment type="similarity">
    <text evidence="2 14 15">Belongs to the TonB-dependent receptor family.</text>
</comment>
<organism evidence="18">
    <name type="scientific">Variovorax paradoxus</name>
    <dbReference type="NCBI Taxonomy" id="34073"/>
    <lineage>
        <taxon>Bacteria</taxon>
        <taxon>Pseudomonadati</taxon>
        <taxon>Pseudomonadota</taxon>
        <taxon>Betaproteobacteria</taxon>
        <taxon>Burkholderiales</taxon>
        <taxon>Comamonadaceae</taxon>
        <taxon>Variovorax</taxon>
    </lineage>
</organism>
<evidence type="ECO:0000256" key="2">
    <source>
        <dbReference type="ARBA" id="ARBA00009810"/>
    </source>
</evidence>
<reference evidence="18" key="1">
    <citation type="submission" date="2019-12" db="EMBL/GenBank/DDBJ databases">
        <authorList>
            <person name="Cremers G."/>
        </authorList>
    </citation>
    <scope>NUCLEOTIDE SEQUENCE</scope>
    <source>
        <strain evidence="18">Vvax</strain>
    </source>
</reference>
<evidence type="ECO:0000256" key="4">
    <source>
        <dbReference type="ARBA" id="ARBA00022452"/>
    </source>
</evidence>
<evidence type="ECO:0000256" key="11">
    <source>
        <dbReference type="ARBA" id="ARBA00023136"/>
    </source>
</evidence>
<sequence>MTSTNLLLCSKAAMPVLLSNRSDRRSVRSPHSRPSRQFARALRGALAVLPVVAAVQALPALAQAQPAAARDYAIAAGPLGTVLSQFASQAGILLSSDAALTAGLNGSAVRGRFTVDEGFAVALAGTGLQAVRGAGNVYALQRNQSSDTLSEVRVTGQRTASLAPVTVTASAEEESGKGPGKGFVAQRSTGGTKTDTPLLETPQSVSVVTRDQMDSQGATTLVESLRYTPGIVAQYGNTDLRLDWLTLRGFTPPARYLDNLRLPFGARGYSQPRIEPWGLERVEVVKGPSSVLYGQSTPGGLVNMVSKRPTLETVRQVEVQLGSHNRRQTAFDFGGAIDDDGVLSYRLVGLHREADTSYDYVSEKKSYFAPSLTIRPSDATRITLMAHWQTLDSPGGGGAPALPSAGTLDTSRYAALPTRAFVGEPGYDRFNNRQHFVGYEAEHKLNDTFTLRQNLRYGKVDAYTQRVQAFCLTACNPSSLLRYAWAFPETAKLLTVDTQVQADFHTGPVRHTALAGIDYSDEKSSFDETNLRIITTPFNAYLPVYGRDSGQVPSVATHIDQQRRQTGFYLQDQMHWNRWSLVLAGRQDRAITDTRTLTMAPLRLANADQRDGKFTGRAALMYSFDNGVVPYLSYSTSFQPAAGTDRQGNVFQPTTGKQTEVGVKYQPAGTKALITAAAYELTQQNVLTPDPLSRAFSEQTGEVRVRGLELEARGEVLKGLDAIASYAYTDSRVTRANPNASGVSIQGNRFAYVPQRQAAFWLEYAFQNEALAGLSVGGGVRHTSATYGDNANLFRIPGVTLFDAAVRWDLGRQSPALKGVRLALNVANVSDKTYVATCLSSTGCYYGERRSVYFTAGYSW</sequence>
<evidence type="ECO:0000256" key="1">
    <source>
        <dbReference type="ARBA" id="ARBA00004571"/>
    </source>
</evidence>
<evidence type="ECO:0000256" key="8">
    <source>
        <dbReference type="ARBA" id="ARBA00023004"/>
    </source>
</evidence>
<dbReference type="GO" id="GO:0009279">
    <property type="term" value="C:cell outer membrane"/>
    <property type="evidence" value="ECO:0007669"/>
    <property type="project" value="UniProtKB-SubCell"/>
</dbReference>
<dbReference type="CDD" id="cd01347">
    <property type="entry name" value="ligand_gated_channel"/>
    <property type="match status" value="1"/>
</dbReference>
<feature type="compositionally biased region" description="Polar residues" evidence="16">
    <location>
        <begin position="186"/>
        <end position="198"/>
    </location>
</feature>
<dbReference type="InterPro" id="IPR039426">
    <property type="entry name" value="TonB-dep_rcpt-like"/>
</dbReference>
<keyword evidence="10 15" id="KW-0798">TonB box</keyword>